<organism evidence="2">
    <name type="scientific">Solanum chacoense</name>
    <name type="common">Chaco potato</name>
    <dbReference type="NCBI Taxonomy" id="4108"/>
    <lineage>
        <taxon>Eukaryota</taxon>
        <taxon>Viridiplantae</taxon>
        <taxon>Streptophyta</taxon>
        <taxon>Embryophyta</taxon>
        <taxon>Tracheophyta</taxon>
        <taxon>Spermatophyta</taxon>
        <taxon>Magnoliopsida</taxon>
        <taxon>eudicotyledons</taxon>
        <taxon>Gunneridae</taxon>
        <taxon>Pentapetalae</taxon>
        <taxon>asterids</taxon>
        <taxon>lamiids</taxon>
        <taxon>Solanales</taxon>
        <taxon>Solanaceae</taxon>
        <taxon>Solanoideae</taxon>
        <taxon>Solaneae</taxon>
        <taxon>Solanum</taxon>
    </lineage>
</organism>
<keyword evidence="1" id="KW-1133">Transmembrane helix</keyword>
<name>A0A0V0GTC6_SOLCH</name>
<reference evidence="2" key="1">
    <citation type="submission" date="2015-12" db="EMBL/GenBank/DDBJ databases">
        <title>Gene expression during late stages of embryo sac development: a critical building block for successful pollen-pistil interactions.</title>
        <authorList>
            <person name="Liu Y."/>
            <person name="Joly V."/>
            <person name="Sabar M."/>
            <person name="Matton D.P."/>
        </authorList>
    </citation>
    <scope>NUCLEOTIDE SEQUENCE</scope>
</reference>
<dbReference type="AlphaFoldDB" id="A0A0V0GTC6"/>
<evidence type="ECO:0000256" key="1">
    <source>
        <dbReference type="SAM" id="Phobius"/>
    </source>
</evidence>
<keyword evidence="1" id="KW-0812">Transmembrane</keyword>
<proteinExistence type="predicted"/>
<accession>A0A0V0GTC6</accession>
<protein>
    <submittedName>
        <fullName evidence="2">Putative ovule protein</fullName>
    </submittedName>
</protein>
<evidence type="ECO:0000313" key="2">
    <source>
        <dbReference type="EMBL" id="JAP11101.1"/>
    </source>
</evidence>
<keyword evidence="1" id="KW-0472">Membrane</keyword>
<sequence>MNPIFKGRKLSPTCHHTSISGNILGLFCVDPVSVSVCVAPCHLSGNYFFNLIGIVLCIFLVTTFLYLICVAPCHPSGDYFLIYNLHSTVPSFFC</sequence>
<feature type="transmembrane region" description="Helical" evidence="1">
    <location>
        <begin position="47"/>
        <end position="68"/>
    </location>
</feature>
<dbReference type="EMBL" id="GEDG01031925">
    <property type="protein sequence ID" value="JAP11101.1"/>
    <property type="molecule type" value="Transcribed_RNA"/>
</dbReference>